<dbReference type="SMART" id="SM00262">
    <property type="entry name" value="GEL"/>
    <property type="match status" value="4"/>
</dbReference>
<dbReference type="SUPFAM" id="SSF55753">
    <property type="entry name" value="Actin depolymerizing proteins"/>
    <property type="match status" value="4"/>
</dbReference>
<dbReference type="InterPro" id="IPR007122">
    <property type="entry name" value="Villin/Gelsolin"/>
</dbReference>
<evidence type="ECO:0000256" key="2">
    <source>
        <dbReference type="SAM" id="SignalP"/>
    </source>
</evidence>
<sequence>MGEIKVYRRNATIWLASLLLCAFVLETSALTAQKRPADINYNSGSKRQKTNDNRIMDPAFANAGKQAGLEIWRVEDFKPVAYPKNDYGKFYTGDSYIVLFTKINKNNQKSWDIHFWLGTETSQDEAGAAAILTVQLDELLGGDPVEYREVQEHESQLFLSHFKNGVRYIAGGVQSGFTHVDRNAFEKRLFQVKGSRNIRVKQVNPSISSMNRGDCFILDVGKDIYVFVGKKSRNVEKLKAIGAASQIRDQDHAGKGKITIVDEYSPMSDFENFFKALGEGSQQLIPDETVGGDDQTFETNEANIVTLYKVSDASGKLQVTPVGQKPLMQAYLDTNDCFILDTVDANIFVWVGKKCNDKERREAMSKAENYMTSKKYPKWTNIQRLVEGTETTAFTQYFKTWRGANERRDRIVRSVSTDADWEPRLFHAEIRTTGGKFRIEEVHHFDQKDLNEDDVMLLDNGLELYVWIGNSASPEEKEKSETLSETFIKSLGRDNVKTITVSQGNEPEEFKNVFPAWDADVWNNVPNYRDLVKN</sequence>
<dbReference type="GO" id="GO:0051016">
    <property type="term" value="P:barbed-end actin filament capping"/>
    <property type="evidence" value="ECO:0007669"/>
    <property type="project" value="TreeGrafter"/>
</dbReference>
<organism evidence="4 5">
    <name type="scientific">Brassicogethes aeneus</name>
    <name type="common">Rape pollen beetle</name>
    <name type="synonym">Meligethes aeneus</name>
    <dbReference type="NCBI Taxonomy" id="1431903"/>
    <lineage>
        <taxon>Eukaryota</taxon>
        <taxon>Metazoa</taxon>
        <taxon>Ecdysozoa</taxon>
        <taxon>Arthropoda</taxon>
        <taxon>Hexapoda</taxon>
        <taxon>Insecta</taxon>
        <taxon>Pterygota</taxon>
        <taxon>Neoptera</taxon>
        <taxon>Endopterygota</taxon>
        <taxon>Coleoptera</taxon>
        <taxon>Polyphaga</taxon>
        <taxon>Cucujiformia</taxon>
        <taxon>Nitidulidae</taxon>
        <taxon>Meligethinae</taxon>
        <taxon>Brassicogethes</taxon>
    </lineage>
</organism>
<feature type="domain" description="Gelsolin-like" evidence="3">
    <location>
        <begin position="324"/>
        <end position="394"/>
    </location>
</feature>
<dbReference type="PANTHER" id="PTHR11977:SF123">
    <property type="entry name" value="GELSOLIN"/>
    <property type="match status" value="1"/>
</dbReference>
<proteinExistence type="predicted"/>
<accession>A0A9P0BIC2</accession>
<reference evidence="4" key="1">
    <citation type="submission" date="2021-12" db="EMBL/GenBank/DDBJ databases">
        <authorList>
            <person name="King R."/>
        </authorList>
    </citation>
    <scope>NUCLEOTIDE SEQUENCE</scope>
</reference>
<dbReference type="EMBL" id="OV121139">
    <property type="protein sequence ID" value="CAH0562659.1"/>
    <property type="molecule type" value="Genomic_DNA"/>
</dbReference>
<dbReference type="InterPro" id="IPR029006">
    <property type="entry name" value="ADF-H/Gelsolin-like_dom_sf"/>
</dbReference>
<evidence type="ECO:0000256" key="1">
    <source>
        <dbReference type="ARBA" id="ARBA00022737"/>
    </source>
</evidence>
<evidence type="ECO:0000313" key="5">
    <source>
        <dbReference type="Proteomes" id="UP001154078"/>
    </source>
</evidence>
<dbReference type="PRINTS" id="PR00597">
    <property type="entry name" value="GELSOLIN"/>
</dbReference>
<dbReference type="Pfam" id="PF00626">
    <property type="entry name" value="Gelsolin"/>
    <property type="match status" value="4"/>
</dbReference>
<keyword evidence="2" id="KW-0732">Signal</keyword>
<dbReference type="FunFam" id="3.40.20.10:FF:000002">
    <property type="entry name" value="Gelsolin"/>
    <property type="match status" value="1"/>
</dbReference>
<dbReference type="AlphaFoldDB" id="A0A9P0BIC2"/>
<gene>
    <name evidence="4" type="ORF">MELIAE_LOCUS11710</name>
</gene>
<dbReference type="GO" id="GO:0015629">
    <property type="term" value="C:actin cytoskeleton"/>
    <property type="evidence" value="ECO:0007669"/>
    <property type="project" value="TreeGrafter"/>
</dbReference>
<dbReference type="GO" id="GO:0005546">
    <property type="term" value="F:phosphatidylinositol-4,5-bisphosphate binding"/>
    <property type="evidence" value="ECO:0007669"/>
    <property type="project" value="TreeGrafter"/>
</dbReference>
<keyword evidence="5" id="KW-1185">Reference proteome</keyword>
<evidence type="ECO:0000259" key="3">
    <source>
        <dbReference type="Pfam" id="PF00626"/>
    </source>
</evidence>
<feature type="chain" id="PRO_5040467661" description="Gelsolin-like domain-containing protein" evidence="2">
    <location>
        <begin position="30"/>
        <end position="534"/>
    </location>
</feature>
<dbReference type="InterPro" id="IPR007123">
    <property type="entry name" value="Gelsolin-like_dom"/>
</dbReference>
<dbReference type="CDD" id="cd11289">
    <property type="entry name" value="gelsolin_S2_like"/>
    <property type="match status" value="1"/>
</dbReference>
<dbReference type="PANTHER" id="PTHR11977">
    <property type="entry name" value="VILLIN"/>
    <property type="match status" value="1"/>
</dbReference>
<dbReference type="GO" id="GO:0051014">
    <property type="term" value="P:actin filament severing"/>
    <property type="evidence" value="ECO:0007669"/>
    <property type="project" value="TreeGrafter"/>
</dbReference>
<protein>
    <recommendedName>
        <fullName evidence="3">Gelsolin-like domain-containing protein</fullName>
    </recommendedName>
</protein>
<dbReference type="GO" id="GO:0005737">
    <property type="term" value="C:cytoplasm"/>
    <property type="evidence" value="ECO:0007669"/>
    <property type="project" value="TreeGrafter"/>
</dbReference>
<dbReference type="CDD" id="cd11292">
    <property type="entry name" value="gelsolin_S3_like"/>
    <property type="match status" value="1"/>
</dbReference>
<feature type="domain" description="Gelsolin-like" evidence="3">
    <location>
        <begin position="440"/>
        <end position="510"/>
    </location>
</feature>
<dbReference type="GO" id="GO:0008154">
    <property type="term" value="P:actin polymerization or depolymerization"/>
    <property type="evidence" value="ECO:0007669"/>
    <property type="project" value="TreeGrafter"/>
</dbReference>
<keyword evidence="1" id="KW-0677">Repeat</keyword>
<name>A0A9P0BIC2_BRAAE</name>
<dbReference type="Gene3D" id="3.40.20.10">
    <property type="entry name" value="Severin"/>
    <property type="match status" value="4"/>
</dbReference>
<feature type="domain" description="Gelsolin-like" evidence="3">
    <location>
        <begin position="197"/>
        <end position="260"/>
    </location>
</feature>
<evidence type="ECO:0000313" key="4">
    <source>
        <dbReference type="EMBL" id="CAH0562659.1"/>
    </source>
</evidence>
<feature type="domain" description="Gelsolin-like" evidence="3">
    <location>
        <begin position="79"/>
        <end position="159"/>
    </location>
</feature>
<dbReference type="Proteomes" id="UP001154078">
    <property type="component" value="Chromosome 8"/>
</dbReference>
<feature type="signal peptide" evidence="2">
    <location>
        <begin position="1"/>
        <end position="29"/>
    </location>
</feature>
<dbReference type="GO" id="GO:0051015">
    <property type="term" value="F:actin filament binding"/>
    <property type="evidence" value="ECO:0007669"/>
    <property type="project" value="InterPro"/>
</dbReference>
<dbReference type="CDD" id="cd11290">
    <property type="entry name" value="gelsolin_S1_like"/>
    <property type="match status" value="1"/>
</dbReference>
<dbReference type="OrthoDB" id="6375767at2759"/>